<dbReference type="NCBIfam" id="TIGR01525">
    <property type="entry name" value="ATPase-IB_hvy"/>
    <property type="match status" value="1"/>
</dbReference>
<dbReference type="WBParaSite" id="sdigi.contig173.g5643.t1">
    <property type="protein sequence ID" value="sdigi.contig173.g5643.t1"/>
    <property type="gene ID" value="sdigi.contig173.g5643"/>
</dbReference>
<dbReference type="SUPFAM" id="SSF81653">
    <property type="entry name" value="Calcium ATPase, transduction domain A"/>
    <property type="match status" value="1"/>
</dbReference>
<dbReference type="InterPro" id="IPR023298">
    <property type="entry name" value="ATPase_P-typ_TM_dom_sf"/>
</dbReference>
<dbReference type="Pfam" id="PF00702">
    <property type="entry name" value="Hydrolase"/>
    <property type="match status" value="1"/>
</dbReference>
<feature type="domain" description="HMA" evidence="16">
    <location>
        <begin position="301"/>
        <end position="367"/>
    </location>
</feature>
<evidence type="ECO:0000256" key="8">
    <source>
        <dbReference type="ARBA" id="ARBA00022796"/>
    </source>
</evidence>
<dbReference type="PANTHER" id="PTHR46594:SF4">
    <property type="entry name" value="P-TYPE CATION-TRANSPORTING ATPASE"/>
    <property type="match status" value="1"/>
</dbReference>
<dbReference type="PROSITE" id="PS00154">
    <property type="entry name" value="ATPASE_E1_E2"/>
    <property type="match status" value="1"/>
</dbReference>
<feature type="transmembrane region" description="Helical" evidence="15">
    <location>
        <begin position="657"/>
        <end position="679"/>
    </location>
</feature>
<dbReference type="InterPro" id="IPR018303">
    <property type="entry name" value="ATPase_P-typ_P_site"/>
</dbReference>
<dbReference type="Gene3D" id="3.40.1110.10">
    <property type="entry name" value="Calcium-transporting ATPase, cytoplasmic domain N"/>
    <property type="match status" value="1"/>
</dbReference>
<evidence type="ECO:0000313" key="18">
    <source>
        <dbReference type="WBParaSite" id="sdigi.contig173.g5643.t1"/>
    </source>
</evidence>
<keyword evidence="14 15" id="KW-0472">Membrane</keyword>
<evidence type="ECO:0000256" key="6">
    <source>
        <dbReference type="ARBA" id="ARBA00022737"/>
    </source>
</evidence>
<dbReference type="Gene3D" id="3.40.50.1000">
    <property type="entry name" value="HAD superfamily/HAD-like"/>
    <property type="match status" value="1"/>
</dbReference>
<dbReference type="Gene3D" id="3.30.70.100">
    <property type="match status" value="4"/>
</dbReference>
<protein>
    <recommendedName>
        <fullName evidence="2">P-type Cu(+) transporter</fullName>
        <ecNumber evidence="2">7.2.2.8</ecNumber>
    </recommendedName>
</protein>
<organism evidence="17 18">
    <name type="scientific">Setaria digitata</name>
    <dbReference type="NCBI Taxonomy" id="48799"/>
    <lineage>
        <taxon>Eukaryota</taxon>
        <taxon>Metazoa</taxon>
        <taxon>Ecdysozoa</taxon>
        <taxon>Nematoda</taxon>
        <taxon>Chromadorea</taxon>
        <taxon>Rhabditida</taxon>
        <taxon>Spirurina</taxon>
        <taxon>Spiruromorpha</taxon>
        <taxon>Filarioidea</taxon>
        <taxon>Setariidae</taxon>
        <taxon>Setaria</taxon>
    </lineage>
</organism>
<evidence type="ECO:0000313" key="17">
    <source>
        <dbReference type="Proteomes" id="UP000887581"/>
    </source>
</evidence>
<evidence type="ECO:0000256" key="13">
    <source>
        <dbReference type="ARBA" id="ARBA00023065"/>
    </source>
</evidence>
<keyword evidence="9 15" id="KW-0067">ATP-binding</keyword>
<sequence>MSNDNTKELISLTPQQTANYNREVAVIDVKDITSHSLVNNIHDKLCEMEGIYEAVISYDDKEAVIEFDSWKWTGERIAEMISAMGYTAKLRDGKDSRKCSSETPKGIKFQEAVVEIKGMTCHSCVNNIEETIGRNDGIISISVSLNDCEGHIVYDTSKWSNEMVVELISDMGFDVQLLRTRSYSEEGLNKSSVLSKKKDSVCELNEATVKFGRKTTKFGQDDSVEKRTFSVEGMTCASCVAYIERNIGKLKGIHSVVVALMSSKAEVVYDSLVIAPEHIINEINRLGYRAAIISDGFGNHTVLNLLISGLSSEVCVPRIESHIVARKGIESCSVSLASSVARIEYSPTFIGPRDIIKVIEDLGYSAKIACHDEQLKRLNHSAETAKWRISLLVSLLFGVPVMGIMIYFHWFLHTPMRPEMQIAVFNRALSLDNLLLFILCTPVQLFGGKYFYLQSWKALKHGSANMDVLIVLATTISYLYSIAVIVIAISLKWSSSPMTFFDVTPMLVTFVSLGRWLEHKAKGKTSEALSKLMSLQAKEAVLVTRDDDGRILSEENIDVELVQRGDLLKVLPGAKIPVDGIVVDGKSAADESFVTGESMPVVKRQGSTVVGGSVNQHGTLLVQTTHVGQETTLAQIVRLVEEAQTSKAPIQQTADRIAGLFVPLVIGLATVTLIVWIFIGFCTVDAIDKDKMAKLEAILKRAFEAAITVLAIACPCSLGLATPTAVMVGTGIGAVNGILIKGGEPLEMAHKITTVVMDKTGTITKGHPQVARIHTLVAENRLSLLKMFAAIGSAETNSEHPIADSIASFVKEWLNTKEWATVRRFRASTGNGITCEILKIDEMLQSIALIQDKRSQLDSAIKLSSGDVMLIRKKHYDIDEETFSSNKPLRVVIGNERWMTKNAVPVDEFVGNLIEKEQTSGYISVMCAINGYVVAVVSIADAVKSEGALAVWALQRMNIRVILLTGDNARTAEATARRVGIREVFAEVLPNQKRNKIEQLQEMKERVAMVGDGINDSPALATADVGIAIAAGSDVAIESASIVLVKNNLIDVVAAIDLSRRTTRRIQLNFLFAVLYNAIGIPVAAGVFMPWGFTIQPWMAAAAMALSKPTQRSLTCVEFYKHQARLEMGDWPVVVHRGLDDFAVRRTLSKLSFGSIISTIGSIFDSQQSINRVTPSDRKLLLRHKSNAGSLDSPNTALII</sequence>
<dbReference type="InterPro" id="IPR001757">
    <property type="entry name" value="P_typ_ATPase"/>
</dbReference>
<dbReference type="SFLD" id="SFLDG00002">
    <property type="entry name" value="C1.7:_P-type_atpase_like"/>
    <property type="match status" value="1"/>
</dbReference>
<dbReference type="GO" id="GO:0005802">
    <property type="term" value="C:trans-Golgi network"/>
    <property type="evidence" value="ECO:0007669"/>
    <property type="project" value="UniProtKB-ARBA"/>
</dbReference>
<evidence type="ECO:0000259" key="16">
    <source>
        <dbReference type="PROSITE" id="PS50846"/>
    </source>
</evidence>
<dbReference type="Pfam" id="PF00122">
    <property type="entry name" value="E1-E2_ATPase"/>
    <property type="match status" value="1"/>
</dbReference>
<keyword evidence="13" id="KW-0406">Ion transport</keyword>
<evidence type="ECO:0000256" key="12">
    <source>
        <dbReference type="ARBA" id="ARBA00023008"/>
    </source>
</evidence>
<evidence type="ECO:0000256" key="9">
    <source>
        <dbReference type="ARBA" id="ARBA00022840"/>
    </source>
</evidence>
<dbReference type="PROSITE" id="PS50846">
    <property type="entry name" value="HMA_2"/>
    <property type="match status" value="4"/>
</dbReference>
<feature type="transmembrane region" description="Helical" evidence="15">
    <location>
        <begin position="389"/>
        <end position="412"/>
    </location>
</feature>
<dbReference type="InterPro" id="IPR006121">
    <property type="entry name" value="HMA_dom"/>
</dbReference>
<reference evidence="18" key="1">
    <citation type="submission" date="2022-11" db="UniProtKB">
        <authorList>
            <consortium name="WormBaseParasite"/>
        </authorList>
    </citation>
    <scope>IDENTIFICATION</scope>
</reference>
<dbReference type="InterPro" id="IPR036412">
    <property type="entry name" value="HAD-like_sf"/>
</dbReference>
<dbReference type="NCBIfam" id="TIGR01494">
    <property type="entry name" value="ATPase_P-type"/>
    <property type="match status" value="2"/>
</dbReference>
<dbReference type="InterPro" id="IPR023214">
    <property type="entry name" value="HAD_sf"/>
</dbReference>
<dbReference type="PRINTS" id="PR00942">
    <property type="entry name" value="CUATPASEI"/>
</dbReference>
<dbReference type="InterPro" id="IPR027256">
    <property type="entry name" value="P-typ_ATPase_IB"/>
</dbReference>
<dbReference type="PANTHER" id="PTHR46594">
    <property type="entry name" value="P-TYPE CATION-TRANSPORTING ATPASE"/>
    <property type="match status" value="1"/>
</dbReference>
<dbReference type="GO" id="GO:0016020">
    <property type="term" value="C:membrane"/>
    <property type="evidence" value="ECO:0007669"/>
    <property type="project" value="UniProtKB-SubCell"/>
</dbReference>
<keyword evidence="7 15" id="KW-0547">Nucleotide-binding</keyword>
<dbReference type="InterPro" id="IPR006122">
    <property type="entry name" value="HMA_Cu_ion-bd"/>
</dbReference>
<keyword evidence="5 15" id="KW-0479">Metal-binding</keyword>
<feature type="transmembrane region" description="Helical" evidence="15">
    <location>
        <begin position="424"/>
        <end position="447"/>
    </location>
</feature>
<feature type="domain" description="HMA" evidence="16">
    <location>
        <begin position="23"/>
        <end position="89"/>
    </location>
</feature>
<evidence type="ECO:0000256" key="15">
    <source>
        <dbReference type="RuleBase" id="RU362081"/>
    </source>
</evidence>
<dbReference type="SUPFAM" id="SSF55008">
    <property type="entry name" value="HMA, heavy metal-associated domain"/>
    <property type="match status" value="4"/>
</dbReference>
<dbReference type="GO" id="GO:0005507">
    <property type="term" value="F:copper ion binding"/>
    <property type="evidence" value="ECO:0007669"/>
    <property type="project" value="InterPro"/>
</dbReference>
<evidence type="ECO:0000256" key="7">
    <source>
        <dbReference type="ARBA" id="ARBA00022741"/>
    </source>
</evidence>
<accession>A0A915PLX4</accession>
<dbReference type="SFLD" id="SFLDS00003">
    <property type="entry name" value="Haloacid_Dehalogenase"/>
    <property type="match status" value="1"/>
</dbReference>
<keyword evidence="6" id="KW-0677">Repeat</keyword>
<feature type="transmembrane region" description="Helical" evidence="15">
    <location>
        <begin position="468"/>
        <end position="491"/>
    </location>
</feature>
<dbReference type="NCBIfam" id="TIGR00003">
    <property type="entry name" value="copper ion binding protein"/>
    <property type="match status" value="2"/>
</dbReference>
<feature type="domain" description="HMA" evidence="16">
    <location>
        <begin position="110"/>
        <end position="176"/>
    </location>
</feature>
<dbReference type="SUPFAM" id="SSF56784">
    <property type="entry name" value="HAD-like"/>
    <property type="match status" value="1"/>
</dbReference>
<dbReference type="InterPro" id="IPR017969">
    <property type="entry name" value="Heavy-metal-associated_CS"/>
</dbReference>
<feature type="transmembrane region" description="Helical" evidence="15">
    <location>
        <begin position="497"/>
        <end position="517"/>
    </location>
</feature>
<proteinExistence type="inferred from homology"/>
<keyword evidence="4 15" id="KW-0812">Transmembrane</keyword>
<keyword evidence="8" id="KW-0187">Copper transport</keyword>
<dbReference type="SFLD" id="SFLDF00027">
    <property type="entry name" value="p-type_atpase"/>
    <property type="match status" value="1"/>
</dbReference>
<dbReference type="FunFam" id="3.40.50.1000:FF:000144">
    <property type="entry name" value="copper-transporting ATPase 1 isoform X2"/>
    <property type="match status" value="1"/>
</dbReference>
<dbReference type="InterPro" id="IPR059000">
    <property type="entry name" value="ATPase_P-type_domA"/>
</dbReference>
<keyword evidence="12" id="KW-0186">Copper</keyword>
<evidence type="ECO:0000256" key="11">
    <source>
        <dbReference type="ARBA" id="ARBA00022989"/>
    </source>
</evidence>
<dbReference type="SUPFAM" id="SSF81665">
    <property type="entry name" value="Calcium ATPase, transmembrane domain M"/>
    <property type="match status" value="1"/>
</dbReference>
<dbReference type="InterPro" id="IPR044492">
    <property type="entry name" value="P_typ_ATPase_HD_dom"/>
</dbReference>
<evidence type="ECO:0000256" key="3">
    <source>
        <dbReference type="ARBA" id="ARBA00022448"/>
    </source>
</evidence>
<evidence type="ECO:0000256" key="5">
    <source>
        <dbReference type="ARBA" id="ARBA00022723"/>
    </source>
</evidence>
<dbReference type="Pfam" id="PF00403">
    <property type="entry name" value="HMA"/>
    <property type="match status" value="3"/>
</dbReference>
<dbReference type="Gene3D" id="2.70.150.10">
    <property type="entry name" value="Calcium-transporting ATPase, cytoplasmic transduction domain A"/>
    <property type="match status" value="1"/>
</dbReference>
<comment type="subcellular location">
    <subcellularLocation>
        <location evidence="1">Golgi apparatus</location>
        <location evidence="1">trans-Golgi network membrane</location>
        <topology evidence="1">Multi-pass membrane protein</topology>
    </subcellularLocation>
    <subcellularLocation>
        <location evidence="15">Membrane</location>
    </subcellularLocation>
</comment>
<dbReference type="FunFam" id="3.30.70.100:FF:000001">
    <property type="entry name" value="ATPase copper transporting beta"/>
    <property type="match status" value="3"/>
</dbReference>
<dbReference type="EC" id="7.2.2.8" evidence="2"/>
<name>A0A915PLX4_9BILA</name>
<dbReference type="GO" id="GO:0016887">
    <property type="term" value="F:ATP hydrolysis activity"/>
    <property type="evidence" value="ECO:0007669"/>
    <property type="project" value="InterPro"/>
</dbReference>
<dbReference type="InterPro" id="IPR008250">
    <property type="entry name" value="ATPase_P-typ_transduc_dom_A_sf"/>
</dbReference>
<feature type="transmembrane region" description="Helical" evidence="15">
    <location>
        <begin position="1068"/>
        <end position="1089"/>
    </location>
</feature>
<dbReference type="PROSITE" id="PS01047">
    <property type="entry name" value="HMA_1"/>
    <property type="match status" value="2"/>
</dbReference>
<dbReference type="CDD" id="cd02094">
    <property type="entry name" value="P-type_ATPase_Cu-like"/>
    <property type="match status" value="1"/>
</dbReference>
<evidence type="ECO:0000256" key="10">
    <source>
        <dbReference type="ARBA" id="ARBA00022967"/>
    </source>
</evidence>
<dbReference type="PRINTS" id="PR00119">
    <property type="entry name" value="CATATPASE"/>
</dbReference>
<evidence type="ECO:0000256" key="1">
    <source>
        <dbReference type="ARBA" id="ARBA00004166"/>
    </source>
</evidence>
<keyword evidence="10" id="KW-1278">Translocase</keyword>
<keyword evidence="17" id="KW-1185">Reference proteome</keyword>
<dbReference type="Proteomes" id="UP000887581">
    <property type="component" value="Unplaced"/>
</dbReference>
<keyword evidence="11 15" id="KW-1133">Transmembrane helix</keyword>
<dbReference type="CDD" id="cd00371">
    <property type="entry name" value="HMA"/>
    <property type="match status" value="3"/>
</dbReference>
<comment type="similarity">
    <text evidence="15">Belongs to the cation transport ATPase (P-type) (TC 3.A.3) family. Type IB subfamily.</text>
</comment>
<dbReference type="InterPro" id="IPR023299">
    <property type="entry name" value="ATPase_P-typ_cyto_dom_N"/>
</dbReference>
<dbReference type="GO" id="GO:0140581">
    <property type="term" value="F:P-type monovalent copper transporter activity"/>
    <property type="evidence" value="ECO:0007669"/>
    <property type="project" value="UniProtKB-EC"/>
</dbReference>
<evidence type="ECO:0000256" key="2">
    <source>
        <dbReference type="ARBA" id="ARBA00012517"/>
    </source>
</evidence>
<evidence type="ECO:0000256" key="14">
    <source>
        <dbReference type="ARBA" id="ARBA00023136"/>
    </source>
</evidence>
<dbReference type="GO" id="GO:0005524">
    <property type="term" value="F:ATP binding"/>
    <property type="evidence" value="ECO:0007669"/>
    <property type="project" value="UniProtKB-UniRule"/>
</dbReference>
<keyword evidence="3" id="KW-0813">Transport</keyword>
<dbReference type="InterPro" id="IPR036163">
    <property type="entry name" value="HMA_dom_sf"/>
</dbReference>
<feature type="domain" description="HMA" evidence="16">
    <location>
        <begin position="225"/>
        <end position="291"/>
    </location>
</feature>
<evidence type="ECO:0000256" key="4">
    <source>
        <dbReference type="ARBA" id="ARBA00022692"/>
    </source>
</evidence>
<dbReference type="AlphaFoldDB" id="A0A915PLX4"/>
<dbReference type="FunFam" id="2.70.150.10:FF:000002">
    <property type="entry name" value="Copper-transporting ATPase 1, putative"/>
    <property type="match status" value="1"/>
</dbReference>